<proteinExistence type="inferred from homology"/>
<dbReference type="AlphaFoldDB" id="A0A252F2P2"/>
<keyword evidence="9 10" id="KW-0170">Cobalt</keyword>
<comment type="pathway">
    <text evidence="10">Cofactor biosynthesis; adenosylcobalamin biosynthesis.</text>
</comment>
<keyword evidence="8 10" id="KW-0472">Membrane</keyword>
<dbReference type="NCBIfam" id="NF002780">
    <property type="entry name" value="PRK02898.1"/>
    <property type="match status" value="1"/>
</dbReference>
<accession>A0A252F2P2</accession>
<dbReference type="GO" id="GO:0015087">
    <property type="term" value="F:cobalt ion transmembrane transporter activity"/>
    <property type="evidence" value="ECO:0007669"/>
    <property type="project" value="UniProtKB-UniRule"/>
</dbReference>
<dbReference type="Pfam" id="PF02553">
    <property type="entry name" value="CbiN"/>
    <property type="match status" value="1"/>
</dbReference>
<keyword evidence="3 10" id="KW-1003">Cell membrane</keyword>
<organism evidence="11 12">
    <name type="scientific">Butyricicoccus porcorum</name>
    <dbReference type="NCBI Taxonomy" id="1945634"/>
    <lineage>
        <taxon>Bacteria</taxon>
        <taxon>Bacillati</taxon>
        <taxon>Bacillota</taxon>
        <taxon>Clostridia</taxon>
        <taxon>Eubacteriales</taxon>
        <taxon>Butyricicoccaceae</taxon>
        <taxon>Butyricicoccus</taxon>
    </lineage>
</organism>
<dbReference type="NCBIfam" id="TIGR01165">
    <property type="entry name" value="cbiN"/>
    <property type="match status" value="1"/>
</dbReference>
<dbReference type="RefSeq" id="WP_087020839.1">
    <property type="nucleotide sequence ID" value="NZ_CP178353.1"/>
</dbReference>
<dbReference type="OrthoDB" id="1551318at2"/>
<comment type="subcellular location">
    <subcellularLocation>
        <location evidence="10">Cell membrane</location>
        <topology evidence="10">Multi-pass membrane protein</topology>
    </subcellularLocation>
</comment>
<comment type="function">
    <text evidence="10">Part of the energy-coupling factor (ECF) transporter complex CbiMNOQ involved in cobalt import.</text>
</comment>
<evidence type="ECO:0000256" key="3">
    <source>
        <dbReference type="ARBA" id="ARBA00022475"/>
    </source>
</evidence>
<keyword evidence="6 10" id="KW-1133">Transmembrane helix</keyword>
<dbReference type="InterPro" id="IPR003705">
    <property type="entry name" value="CbiN"/>
</dbReference>
<evidence type="ECO:0000256" key="10">
    <source>
        <dbReference type="HAMAP-Rule" id="MF_00330"/>
    </source>
</evidence>
<evidence type="ECO:0000256" key="5">
    <source>
        <dbReference type="ARBA" id="ARBA00022692"/>
    </source>
</evidence>
<sequence length="102" mass="11197">MKQTIWKKNLVLLLLVVAIVVIPLVFIQGEYGGSDDQATDAIAEQNPDYEPWFSSLYEPPSGEIESLLFCVQTAIGAGVAGFVLGRLTAKKPQDEKKESDKK</sequence>
<dbReference type="GO" id="GO:0009236">
    <property type="term" value="P:cobalamin biosynthetic process"/>
    <property type="evidence" value="ECO:0007669"/>
    <property type="project" value="UniProtKB-UniRule"/>
</dbReference>
<evidence type="ECO:0000313" key="12">
    <source>
        <dbReference type="Proteomes" id="UP000194903"/>
    </source>
</evidence>
<dbReference type="GO" id="GO:0005886">
    <property type="term" value="C:plasma membrane"/>
    <property type="evidence" value="ECO:0007669"/>
    <property type="project" value="UniProtKB-SubCell"/>
</dbReference>
<evidence type="ECO:0000256" key="9">
    <source>
        <dbReference type="ARBA" id="ARBA00023285"/>
    </source>
</evidence>
<dbReference type="EMBL" id="NHOC01000008">
    <property type="protein sequence ID" value="OUM20075.1"/>
    <property type="molecule type" value="Genomic_DNA"/>
</dbReference>
<comment type="subunit">
    <text evidence="10">Forms an energy-coupling factor (ECF) transporter complex composed of an ATP-binding protein (A component, CbiO), a transmembrane protein (T component, CbiQ) and 2 possible substrate-capture proteins (S components, CbiM and CbiN) of unknown stoichimetry.</text>
</comment>
<gene>
    <name evidence="10" type="primary">cbiN</name>
    <name evidence="11" type="ORF">CBW42_10070</name>
</gene>
<keyword evidence="1 10" id="KW-0171">Cobalt transport</keyword>
<keyword evidence="4 10" id="KW-0169">Cobalamin biosynthesis</keyword>
<evidence type="ECO:0000256" key="7">
    <source>
        <dbReference type="ARBA" id="ARBA00023065"/>
    </source>
</evidence>
<comment type="similarity">
    <text evidence="10">Belongs to the CbiN family.</text>
</comment>
<dbReference type="HAMAP" id="MF_00330">
    <property type="entry name" value="CbiN"/>
    <property type="match status" value="1"/>
</dbReference>
<protein>
    <recommendedName>
        <fullName evidence="10">Cobalt transport protein CbiN</fullName>
    </recommendedName>
    <alternativeName>
        <fullName evidence="10">Energy-coupling factor transporter probable substrate-capture protein CbiN</fullName>
        <shortName evidence="10">ECF transporter S component CbiN</shortName>
    </alternativeName>
</protein>
<evidence type="ECO:0000256" key="6">
    <source>
        <dbReference type="ARBA" id="ARBA00022989"/>
    </source>
</evidence>
<keyword evidence="5 10" id="KW-0812">Transmembrane</keyword>
<keyword evidence="2 10" id="KW-0813">Transport</keyword>
<evidence type="ECO:0000313" key="11">
    <source>
        <dbReference type="EMBL" id="OUM20075.1"/>
    </source>
</evidence>
<evidence type="ECO:0000256" key="4">
    <source>
        <dbReference type="ARBA" id="ARBA00022573"/>
    </source>
</evidence>
<dbReference type="UniPathway" id="UPA00148"/>
<feature type="transmembrane region" description="Helical" evidence="10">
    <location>
        <begin position="66"/>
        <end position="87"/>
    </location>
</feature>
<reference evidence="11 12" key="1">
    <citation type="submission" date="2017-05" db="EMBL/GenBank/DDBJ databases">
        <title>Butyricicoccus porcorum sp. nov. a butyrate-producing bacterium from the swine intestinal tract.</title>
        <authorList>
            <person name="Trachsel J."/>
            <person name="Humphrey S."/>
            <person name="Allen H.K."/>
        </authorList>
    </citation>
    <scope>NUCLEOTIDE SEQUENCE [LARGE SCALE GENOMIC DNA]</scope>
    <source>
        <strain evidence="11">BB10</strain>
    </source>
</reference>
<keyword evidence="12" id="KW-1185">Reference proteome</keyword>
<dbReference type="PANTHER" id="PTHR38662">
    <property type="entry name" value="COBALT TRANSPORT PROTEIN CBIN"/>
    <property type="match status" value="1"/>
</dbReference>
<keyword evidence="7 10" id="KW-0406">Ion transport</keyword>
<dbReference type="Proteomes" id="UP000194903">
    <property type="component" value="Unassembled WGS sequence"/>
</dbReference>
<feature type="transmembrane region" description="Helical" evidence="10">
    <location>
        <begin position="9"/>
        <end position="27"/>
    </location>
</feature>
<evidence type="ECO:0000256" key="1">
    <source>
        <dbReference type="ARBA" id="ARBA00022426"/>
    </source>
</evidence>
<dbReference type="PANTHER" id="PTHR38662:SF1">
    <property type="entry name" value="COBALT TRANSPORT PROTEIN CBIN"/>
    <property type="match status" value="1"/>
</dbReference>
<evidence type="ECO:0000256" key="8">
    <source>
        <dbReference type="ARBA" id="ARBA00023136"/>
    </source>
</evidence>
<comment type="caution">
    <text evidence="11">The sequence shown here is derived from an EMBL/GenBank/DDBJ whole genome shotgun (WGS) entry which is preliminary data.</text>
</comment>
<evidence type="ECO:0000256" key="2">
    <source>
        <dbReference type="ARBA" id="ARBA00022448"/>
    </source>
</evidence>
<name>A0A252F2P2_9FIRM</name>